<organism evidence="1 2">
    <name type="scientific">Nitratidesulfovibrio oxamicus</name>
    <dbReference type="NCBI Taxonomy" id="32016"/>
    <lineage>
        <taxon>Bacteria</taxon>
        <taxon>Pseudomonadati</taxon>
        <taxon>Thermodesulfobacteriota</taxon>
        <taxon>Desulfovibrionia</taxon>
        <taxon>Desulfovibrionales</taxon>
        <taxon>Desulfovibrionaceae</taxon>
        <taxon>Nitratidesulfovibrio</taxon>
    </lineage>
</organism>
<gene>
    <name evidence="1" type="ORF">FVW20_04710</name>
</gene>
<protein>
    <submittedName>
        <fullName evidence="1">Gamma-glutamyltransferase</fullName>
    </submittedName>
</protein>
<dbReference type="PANTHER" id="PTHR43881:SF5">
    <property type="entry name" value="GAMMA-GLUTAMYLTRANSPEPTIDASE"/>
    <property type="match status" value="1"/>
</dbReference>
<reference evidence="1 2" key="1">
    <citation type="submission" date="2019-08" db="EMBL/GenBank/DDBJ databases">
        <authorList>
            <person name="Luo N."/>
        </authorList>
    </citation>
    <scope>NUCLEOTIDE SEQUENCE [LARGE SCALE GENOMIC DNA]</scope>
    <source>
        <strain evidence="1 2">NCIMB 9442</strain>
    </source>
</reference>
<proteinExistence type="predicted"/>
<keyword evidence="2" id="KW-1185">Reference proteome</keyword>
<feature type="non-terminal residue" evidence="1">
    <location>
        <position position="87"/>
    </location>
</feature>
<evidence type="ECO:0000313" key="2">
    <source>
        <dbReference type="Proteomes" id="UP001194469"/>
    </source>
</evidence>
<dbReference type="EMBL" id="VRYY01000104">
    <property type="protein sequence ID" value="MBG3876344.1"/>
    <property type="molecule type" value="Genomic_DNA"/>
</dbReference>
<dbReference type="Pfam" id="PF01019">
    <property type="entry name" value="G_glu_transpept"/>
    <property type="match status" value="1"/>
</dbReference>
<dbReference type="RefSeq" id="WP_196608507.1">
    <property type="nucleotide sequence ID" value="NZ_VRYY01000104.1"/>
</dbReference>
<dbReference type="InterPro" id="IPR029055">
    <property type="entry name" value="Ntn_hydrolases_N"/>
</dbReference>
<accession>A0ABS0J1R3</accession>
<dbReference type="InterPro" id="IPR052896">
    <property type="entry name" value="GGT-like_enzyme"/>
</dbReference>
<dbReference type="SUPFAM" id="SSF56235">
    <property type="entry name" value="N-terminal nucleophile aminohydrolases (Ntn hydrolases)"/>
    <property type="match status" value="1"/>
</dbReference>
<dbReference type="Proteomes" id="UP001194469">
    <property type="component" value="Unassembled WGS sequence"/>
</dbReference>
<comment type="caution">
    <text evidence="1">The sequence shown here is derived from an EMBL/GenBank/DDBJ whole genome shotgun (WGS) entry which is preliminary data.</text>
</comment>
<dbReference type="PANTHER" id="PTHR43881">
    <property type="entry name" value="GAMMA-GLUTAMYLTRANSPEPTIDASE (AFU_ORTHOLOGUE AFUA_4G13580)"/>
    <property type="match status" value="1"/>
</dbReference>
<name>A0ABS0J1R3_9BACT</name>
<evidence type="ECO:0000313" key="1">
    <source>
        <dbReference type="EMBL" id="MBG3876344.1"/>
    </source>
</evidence>
<sequence length="87" mass="8758">MLHTPRARRGMVVTPHHLASQAGLAILREGGNAVEAVVAAAATLCAVYPHMTGLGGDGFWLIHQPGAPAPVGIDASGRSGAAVTPDL</sequence>